<sequence>MGESMRTWLGASLVMIAVWSVTGLVTGGLGYPWFVWPVGVWGALEVLSWAGERHRERS</sequence>
<accession>A0ABV5ZWR3</accession>
<reference evidence="2 3" key="1">
    <citation type="submission" date="2024-09" db="EMBL/GenBank/DDBJ databases">
        <authorList>
            <person name="Sun Q."/>
            <person name="Mori K."/>
        </authorList>
    </citation>
    <scope>NUCLEOTIDE SEQUENCE [LARGE SCALE GENOMIC DNA]</scope>
    <source>
        <strain evidence="2 3">TBRC 7907</strain>
    </source>
</reference>
<feature type="transmembrane region" description="Helical" evidence="1">
    <location>
        <begin position="33"/>
        <end position="51"/>
    </location>
</feature>
<gene>
    <name evidence="2" type="ORF">ACFFQA_15480</name>
</gene>
<protein>
    <recommendedName>
        <fullName evidence="4">2TM domain-containing protein</fullName>
    </recommendedName>
</protein>
<proteinExistence type="predicted"/>
<dbReference type="RefSeq" id="WP_377852624.1">
    <property type="nucleotide sequence ID" value="NZ_JBHLZU010000011.1"/>
</dbReference>
<keyword evidence="3" id="KW-1185">Reference proteome</keyword>
<dbReference type="Proteomes" id="UP001589693">
    <property type="component" value="Unassembled WGS sequence"/>
</dbReference>
<evidence type="ECO:0000256" key="1">
    <source>
        <dbReference type="SAM" id="Phobius"/>
    </source>
</evidence>
<keyword evidence="1" id="KW-0472">Membrane</keyword>
<name>A0ABV5ZWR3_9PSEU</name>
<dbReference type="EMBL" id="JBHLZU010000011">
    <property type="protein sequence ID" value="MFB9905335.1"/>
    <property type="molecule type" value="Genomic_DNA"/>
</dbReference>
<keyword evidence="1" id="KW-0812">Transmembrane</keyword>
<evidence type="ECO:0008006" key="4">
    <source>
        <dbReference type="Google" id="ProtNLM"/>
    </source>
</evidence>
<comment type="caution">
    <text evidence="2">The sequence shown here is derived from an EMBL/GenBank/DDBJ whole genome shotgun (WGS) entry which is preliminary data.</text>
</comment>
<organism evidence="2 3">
    <name type="scientific">Allokutzneria oryzae</name>
    <dbReference type="NCBI Taxonomy" id="1378989"/>
    <lineage>
        <taxon>Bacteria</taxon>
        <taxon>Bacillati</taxon>
        <taxon>Actinomycetota</taxon>
        <taxon>Actinomycetes</taxon>
        <taxon>Pseudonocardiales</taxon>
        <taxon>Pseudonocardiaceae</taxon>
        <taxon>Allokutzneria</taxon>
    </lineage>
</organism>
<evidence type="ECO:0000313" key="3">
    <source>
        <dbReference type="Proteomes" id="UP001589693"/>
    </source>
</evidence>
<keyword evidence="1" id="KW-1133">Transmembrane helix</keyword>
<evidence type="ECO:0000313" key="2">
    <source>
        <dbReference type="EMBL" id="MFB9905335.1"/>
    </source>
</evidence>